<dbReference type="GO" id="GO:0005737">
    <property type="term" value="C:cytoplasm"/>
    <property type="evidence" value="ECO:0007669"/>
    <property type="project" value="UniProtKB-ARBA"/>
</dbReference>
<dbReference type="KEGG" id="vcw:GJQ55_05245"/>
<feature type="domain" description="DJ-1/PfpI" evidence="2">
    <location>
        <begin position="4"/>
        <end position="168"/>
    </location>
</feature>
<proteinExistence type="predicted"/>
<dbReference type="InterPro" id="IPR050325">
    <property type="entry name" value="Prot/Nucl_acid_deglycase"/>
</dbReference>
<dbReference type="CDD" id="cd03135">
    <property type="entry name" value="GATase1_DJ-1"/>
    <property type="match status" value="1"/>
</dbReference>
<dbReference type="Gene3D" id="3.40.50.880">
    <property type="match status" value="1"/>
</dbReference>
<keyword evidence="4" id="KW-1185">Reference proteome</keyword>
<evidence type="ECO:0000313" key="3">
    <source>
        <dbReference type="EMBL" id="QQD23922.1"/>
    </source>
</evidence>
<dbReference type="EMBL" id="CP046056">
    <property type="protein sequence ID" value="QQD23922.1"/>
    <property type="molecule type" value="Genomic_DNA"/>
</dbReference>
<dbReference type="InterPro" id="IPR029062">
    <property type="entry name" value="Class_I_gatase-like"/>
</dbReference>
<dbReference type="PANTHER" id="PTHR48094">
    <property type="entry name" value="PROTEIN/NUCLEIC ACID DEGLYCASE DJ-1-RELATED"/>
    <property type="match status" value="1"/>
</dbReference>
<gene>
    <name evidence="3" type="ORF">GJQ55_05245</name>
</gene>
<keyword evidence="1" id="KW-0677">Repeat</keyword>
<accession>A0A9X7YPD9</accession>
<sequence>MSIKVMLAVADGSEDIETVTVSDVLRRAGIEVVLVSVMPQRQITCARGIQLRADALMADVMEQHWDAIVLPGGLPGAEHLADCAALIALLREQQAAGRLIGAICAAPALVLARHGLLRGYKATAFPGCEEALRQGGALQVLGDVVTDRRMVTSRGPATAMAFALQLVRLLAGEQRADQVGKALLFFP</sequence>
<dbReference type="PANTHER" id="PTHR48094:SF12">
    <property type="entry name" value="PARKINSON DISEASE PROTEIN 7 HOMOLOG"/>
    <property type="match status" value="1"/>
</dbReference>
<dbReference type="RefSeq" id="WP_228346466.1">
    <property type="nucleotide sequence ID" value="NZ_CP046056.1"/>
</dbReference>
<dbReference type="InterPro" id="IPR002818">
    <property type="entry name" value="DJ-1/PfpI"/>
</dbReference>
<dbReference type="Pfam" id="PF01965">
    <property type="entry name" value="DJ-1_PfpI"/>
    <property type="match status" value="1"/>
</dbReference>
<evidence type="ECO:0000259" key="2">
    <source>
        <dbReference type="Pfam" id="PF01965"/>
    </source>
</evidence>
<reference evidence="3 4" key="1">
    <citation type="submission" date="2019-11" db="EMBL/GenBank/DDBJ databases">
        <title>Venatorbacter sp. nov. a predator of Campylobacter and other Gram-negative bacteria.</title>
        <authorList>
            <person name="Saeedi A."/>
            <person name="Cummings N.J."/>
            <person name="Connerton I.F."/>
            <person name="Connerton P.L."/>
        </authorList>
    </citation>
    <scope>NUCLEOTIDE SEQUENCE [LARGE SCALE GENOMIC DNA]</scope>
    <source>
        <strain evidence="3">XL5</strain>
    </source>
</reference>
<dbReference type="SUPFAM" id="SSF52317">
    <property type="entry name" value="Class I glutamine amidotransferase-like"/>
    <property type="match status" value="1"/>
</dbReference>
<protein>
    <submittedName>
        <fullName evidence="3">DJ-1 family protein</fullName>
    </submittedName>
</protein>
<dbReference type="AlphaFoldDB" id="A0A9X7YPD9"/>
<dbReference type="InterPro" id="IPR006287">
    <property type="entry name" value="DJ-1"/>
</dbReference>
<dbReference type="NCBIfam" id="TIGR01383">
    <property type="entry name" value="not_thiJ"/>
    <property type="match status" value="1"/>
</dbReference>
<dbReference type="Proteomes" id="UP000596074">
    <property type="component" value="Chromosome"/>
</dbReference>
<dbReference type="FunFam" id="3.40.50.880:FF:000015">
    <property type="entry name" value="Protein DJ-1 homolog C"/>
    <property type="match status" value="1"/>
</dbReference>
<dbReference type="GO" id="GO:1903189">
    <property type="term" value="P:glyoxal metabolic process"/>
    <property type="evidence" value="ECO:0007669"/>
    <property type="project" value="TreeGrafter"/>
</dbReference>
<organism evidence="3 4">
    <name type="scientific">Venatoribacter cucullus</name>
    <dbReference type="NCBI Taxonomy" id="2661630"/>
    <lineage>
        <taxon>Bacteria</taxon>
        <taxon>Pseudomonadati</taxon>
        <taxon>Pseudomonadota</taxon>
        <taxon>Gammaproteobacteria</taxon>
        <taxon>Oceanospirillales</taxon>
        <taxon>Oceanospirillaceae</taxon>
        <taxon>Venatoribacter</taxon>
    </lineage>
</organism>
<name>A0A9X7YPD9_9GAMM</name>
<evidence type="ECO:0000313" key="4">
    <source>
        <dbReference type="Proteomes" id="UP000596074"/>
    </source>
</evidence>
<evidence type="ECO:0000256" key="1">
    <source>
        <dbReference type="ARBA" id="ARBA00022737"/>
    </source>
</evidence>